<evidence type="ECO:0008006" key="4">
    <source>
        <dbReference type="Google" id="ProtNLM"/>
    </source>
</evidence>
<dbReference type="Proteomes" id="UP000249633">
    <property type="component" value="Unassembled WGS sequence"/>
</dbReference>
<proteinExistence type="predicted"/>
<comment type="caution">
    <text evidence="2">The sequence shown here is derived from an EMBL/GenBank/DDBJ whole genome shotgun (WGS) entry which is preliminary data.</text>
</comment>
<keyword evidence="1" id="KW-1133">Transmembrane helix</keyword>
<evidence type="ECO:0000313" key="3">
    <source>
        <dbReference type="Proteomes" id="UP000249633"/>
    </source>
</evidence>
<feature type="transmembrane region" description="Helical" evidence="1">
    <location>
        <begin position="175"/>
        <end position="196"/>
    </location>
</feature>
<dbReference type="AlphaFoldDB" id="A0A2W5DKB4"/>
<sequence>MPSRIATTQQLRDAQQFLGNRVSAPETLHELPLPASTGRILARTLDILDTNGHGGELAAGTRIDWYLLPLLAASGHCTVPTFATVRCGIVSMQAATCQADQAVVAITLQAALEKMGVKSVGANVTTRPLEDRSSLELFAKHCDVLLVIDQAAQPPVPGAELAPPLTFDVDGRPCFVLPTCPLAALGMFLAFIVPLIRTLQGRSTELPPLRSAVAADPDGEAFPGHALVCVSATGHGDAIRVRPCAPLDGRPVQGISDVSGIAWCADDLRGERDGLLAYLPLADWLQ</sequence>
<keyword evidence="1" id="KW-0812">Transmembrane</keyword>
<evidence type="ECO:0000256" key="1">
    <source>
        <dbReference type="SAM" id="Phobius"/>
    </source>
</evidence>
<name>A0A2W5DKB4_9BURK</name>
<keyword evidence="1" id="KW-0472">Membrane</keyword>
<evidence type="ECO:0000313" key="2">
    <source>
        <dbReference type="EMBL" id="PZP28870.1"/>
    </source>
</evidence>
<dbReference type="EMBL" id="QFOD01000020">
    <property type="protein sequence ID" value="PZP28870.1"/>
    <property type="molecule type" value="Genomic_DNA"/>
</dbReference>
<reference evidence="2 3" key="1">
    <citation type="submission" date="2017-08" db="EMBL/GenBank/DDBJ databases">
        <title>Infants hospitalized years apart are colonized by the same room-sourced microbial strains.</title>
        <authorList>
            <person name="Brooks B."/>
            <person name="Olm M.R."/>
            <person name="Firek B.A."/>
            <person name="Baker R."/>
            <person name="Thomas B.C."/>
            <person name="Morowitz M.J."/>
            <person name="Banfield J.F."/>
        </authorList>
    </citation>
    <scope>NUCLEOTIDE SEQUENCE [LARGE SCALE GENOMIC DNA]</scope>
    <source>
        <strain evidence="2">S2_012_000_R2_81</strain>
    </source>
</reference>
<protein>
    <recommendedName>
        <fullName evidence="4">Molybdopterin molybdenumtransferase</fullName>
    </recommendedName>
</protein>
<accession>A0A2W5DKB4</accession>
<gene>
    <name evidence="2" type="ORF">DI603_18065</name>
</gene>
<organism evidence="2 3">
    <name type="scientific">Roseateles depolymerans</name>
    <dbReference type="NCBI Taxonomy" id="76731"/>
    <lineage>
        <taxon>Bacteria</taxon>
        <taxon>Pseudomonadati</taxon>
        <taxon>Pseudomonadota</taxon>
        <taxon>Betaproteobacteria</taxon>
        <taxon>Burkholderiales</taxon>
        <taxon>Sphaerotilaceae</taxon>
        <taxon>Roseateles</taxon>
    </lineage>
</organism>